<comment type="caution">
    <text evidence="2">The sequence shown here is derived from an EMBL/GenBank/DDBJ whole genome shotgun (WGS) entry which is preliminary data.</text>
</comment>
<protein>
    <submittedName>
        <fullName evidence="2">Uncharacterized protein</fullName>
    </submittedName>
</protein>
<evidence type="ECO:0000256" key="1">
    <source>
        <dbReference type="SAM" id="Phobius"/>
    </source>
</evidence>
<proteinExistence type="predicted"/>
<evidence type="ECO:0000313" key="2">
    <source>
        <dbReference type="EMBL" id="NWK57734.1"/>
    </source>
</evidence>
<dbReference type="Proteomes" id="UP000557872">
    <property type="component" value="Unassembled WGS sequence"/>
</dbReference>
<sequence length="95" mass="10382">MTLTPTQGTPGGCLIGCIAIFPAVCSGLGIWGLIKWFKLADENQEFNTYFWAVLGAALIGGVITVLLVFVSLRALRSAAFTDYDSRDPDRKNLKW</sequence>
<reference evidence="2 3" key="1">
    <citation type="submission" date="2020-07" db="EMBL/GenBank/DDBJ databases">
        <title>Roseicoccus Jingziensis gen. nov., sp. nov., isolated from coastal seawater.</title>
        <authorList>
            <person name="Feng X."/>
        </authorList>
    </citation>
    <scope>NUCLEOTIDE SEQUENCE [LARGE SCALE GENOMIC DNA]</scope>
    <source>
        <strain evidence="2 3">N1E253</strain>
    </source>
</reference>
<feature type="transmembrane region" description="Helical" evidence="1">
    <location>
        <begin position="49"/>
        <end position="70"/>
    </location>
</feature>
<keyword evidence="1" id="KW-0472">Membrane</keyword>
<keyword evidence="1" id="KW-0812">Transmembrane</keyword>
<dbReference type="EMBL" id="JACBAZ010000027">
    <property type="protein sequence ID" value="NWK57734.1"/>
    <property type="molecule type" value="Genomic_DNA"/>
</dbReference>
<keyword evidence="3" id="KW-1185">Reference proteome</keyword>
<keyword evidence="1" id="KW-1133">Transmembrane helix</keyword>
<organism evidence="2 3">
    <name type="scientific">Oceaniferula marina</name>
    <dbReference type="NCBI Taxonomy" id="2748318"/>
    <lineage>
        <taxon>Bacteria</taxon>
        <taxon>Pseudomonadati</taxon>
        <taxon>Verrucomicrobiota</taxon>
        <taxon>Verrucomicrobiia</taxon>
        <taxon>Verrucomicrobiales</taxon>
        <taxon>Verrucomicrobiaceae</taxon>
        <taxon>Oceaniferula</taxon>
    </lineage>
</organism>
<accession>A0A851GTU0</accession>
<gene>
    <name evidence="2" type="ORF">HW115_19100</name>
</gene>
<name>A0A851GTU0_9BACT</name>
<feature type="transmembrane region" description="Helical" evidence="1">
    <location>
        <begin position="12"/>
        <end position="34"/>
    </location>
</feature>
<dbReference type="AlphaFoldDB" id="A0A851GTU0"/>
<dbReference type="RefSeq" id="WP_178935148.1">
    <property type="nucleotide sequence ID" value="NZ_JACBAZ010000027.1"/>
</dbReference>
<evidence type="ECO:0000313" key="3">
    <source>
        <dbReference type="Proteomes" id="UP000557872"/>
    </source>
</evidence>